<evidence type="ECO:0000313" key="2">
    <source>
        <dbReference type="EMBL" id="KAG7360941.1"/>
    </source>
</evidence>
<gene>
    <name evidence="2" type="ORF">IV203_036040</name>
</gene>
<dbReference type="Proteomes" id="UP000693970">
    <property type="component" value="Unassembled WGS sequence"/>
</dbReference>
<keyword evidence="1" id="KW-1133">Transmembrane helix</keyword>
<reference evidence="2" key="2">
    <citation type="submission" date="2021-04" db="EMBL/GenBank/DDBJ databases">
        <authorList>
            <person name="Podell S."/>
        </authorList>
    </citation>
    <scope>NUCLEOTIDE SEQUENCE</scope>
    <source>
        <strain evidence="2">Hildebrandi</strain>
    </source>
</reference>
<comment type="caution">
    <text evidence="2">The sequence shown here is derived from an EMBL/GenBank/DDBJ whole genome shotgun (WGS) entry which is preliminary data.</text>
</comment>
<feature type="transmembrane region" description="Helical" evidence="1">
    <location>
        <begin position="12"/>
        <end position="35"/>
    </location>
</feature>
<keyword evidence="1" id="KW-0812">Transmembrane</keyword>
<evidence type="ECO:0000313" key="3">
    <source>
        <dbReference type="Proteomes" id="UP000693970"/>
    </source>
</evidence>
<dbReference type="EMBL" id="JAGRRH010000013">
    <property type="protein sequence ID" value="KAG7360941.1"/>
    <property type="molecule type" value="Genomic_DNA"/>
</dbReference>
<reference evidence="2" key="1">
    <citation type="journal article" date="2021" name="Sci. Rep.">
        <title>Diploid genomic architecture of Nitzschia inconspicua, an elite biomass production diatom.</title>
        <authorList>
            <person name="Oliver A."/>
            <person name="Podell S."/>
            <person name="Pinowska A."/>
            <person name="Traller J.C."/>
            <person name="Smith S.R."/>
            <person name="McClure R."/>
            <person name="Beliaev A."/>
            <person name="Bohutskyi P."/>
            <person name="Hill E.A."/>
            <person name="Rabines A."/>
            <person name="Zheng H."/>
            <person name="Allen L.Z."/>
            <person name="Kuo A."/>
            <person name="Grigoriev I.V."/>
            <person name="Allen A.E."/>
            <person name="Hazlebeck D."/>
            <person name="Allen E.E."/>
        </authorList>
    </citation>
    <scope>NUCLEOTIDE SEQUENCE</scope>
    <source>
        <strain evidence="2">Hildebrandi</strain>
    </source>
</reference>
<dbReference type="AlphaFoldDB" id="A0A9K3PVJ1"/>
<accession>A0A9K3PVJ1</accession>
<keyword evidence="3" id="KW-1185">Reference proteome</keyword>
<keyword evidence="1" id="KW-0472">Membrane</keyword>
<dbReference type="OrthoDB" id="52051at2759"/>
<protein>
    <submittedName>
        <fullName evidence="2">Uncharacterized protein</fullName>
    </submittedName>
</protein>
<evidence type="ECO:0000256" key="1">
    <source>
        <dbReference type="SAM" id="Phobius"/>
    </source>
</evidence>
<organism evidence="2 3">
    <name type="scientific">Nitzschia inconspicua</name>
    <dbReference type="NCBI Taxonomy" id="303405"/>
    <lineage>
        <taxon>Eukaryota</taxon>
        <taxon>Sar</taxon>
        <taxon>Stramenopiles</taxon>
        <taxon>Ochrophyta</taxon>
        <taxon>Bacillariophyta</taxon>
        <taxon>Bacillariophyceae</taxon>
        <taxon>Bacillariophycidae</taxon>
        <taxon>Bacillariales</taxon>
        <taxon>Bacillariaceae</taxon>
        <taxon>Nitzschia</taxon>
    </lineage>
</organism>
<sequence>MIQAGRNCKLSSTTAHVLAAVAVMMATLVSLTLVLPVDSFSGCSSRVVPLSPVNHFYHYPFHLAASGVEEMEKFENARQEFEKLIVSSKPLHSSMTQISTQSVKPLTASTKRFMELELNLLKQLEDSDDVVDPLVELWTAERADASKDLQQMELGNCSPGLVREEAQLRAMIERYGTEWVEPMSRLAVLLFTKGRLMEAMDLIRNVLQVKPWHFEAGQLLVVILLRMGDYNSAVKAARTYTLPNLNESTKNRRRKRWVKDNVKIAQDIFRDAVEATNTVLHPDVTYECSVDEPYCWQ</sequence>
<proteinExistence type="predicted"/>
<name>A0A9K3PVJ1_9STRA</name>